<sequence>MEQQAAYTSVAGALVFWAYIVAALIFTRVCINTIRTATVVKQNTSSSQTLFAILALISFSMLSFYMVNVLILSYQQWSYRYSVPLPFCISDPGCLIGSHAATLHLWQWSTTSTLFQDFGEALVETPGRWCWSNAALALTYINVAFICSKGRQARIPNLWAFVALAEILPISFAQNLFYLALLGSTSNKNNTKLGSSWIWLLSGLGYILCLLVAPNSGQSLISIVLVARLLLALPLSMPVYPSNGDITITAGLPRLSFSIFGILSLVTFVTLAWASQIQSLTTISKELNSHPAVSALGYDFIVSCMSWALWFAAGTGDSAAVTYVSKHD</sequence>
<keyword evidence="1" id="KW-1133">Transmembrane helix</keyword>
<feature type="transmembrane region" description="Helical" evidence="1">
    <location>
        <begin position="158"/>
        <end position="181"/>
    </location>
</feature>
<dbReference type="Proteomes" id="UP000308133">
    <property type="component" value="Unassembled WGS sequence"/>
</dbReference>
<keyword evidence="1" id="KW-0472">Membrane</keyword>
<feature type="transmembrane region" description="Helical" evidence="1">
    <location>
        <begin position="252"/>
        <end position="274"/>
    </location>
</feature>
<evidence type="ECO:0000256" key="1">
    <source>
        <dbReference type="SAM" id="Phobius"/>
    </source>
</evidence>
<keyword evidence="1" id="KW-0812">Transmembrane</keyword>
<accession>A0A4U7B5G4</accession>
<evidence type="ECO:0000313" key="2">
    <source>
        <dbReference type="EMBL" id="TKX26189.1"/>
    </source>
</evidence>
<dbReference type="AlphaFoldDB" id="A0A4U7B5G4"/>
<proteinExistence type="predicted"/>
<feature type="transmembrane region" description="Helical" evidence="1">
    <location>
        <begin position="193"/>
        <end position="213"/>
    </location>
</feature>
<reference evidence="2 3" key="1">
    <citation type="submission" date="2018-02" db="EMBL/GenBank/DDBJ databases">
        <title>Draft genome sequences of Elsinoe sp., causing black scab on jojoba.</title>
        <authorList>
            <person name="Stodart B."/>
            <person name="Jeffress S."/>
            <person name="Ash G."/>
            <person name="Arun Chinnappa K."/>
        </authorList>
    </citation>
    <scope>NUCLEOTIDE SEQUENCE [LARGE SCALE GENOMIC DNA]</scope>
    <source>
        <strain evidence="2 3">Hillstone_2</strain>
    </source>
</reference>
<protein>
    <submittedName>
        <fullName evidence="2">Uncharacterized protein</fullName>
    </submittedName>
</protein>
<feature type="transmembrane region" description="Helical" evidence="1">
    <location>
        <begin position="6"/>
        <end position="29"/>
    </location>
</feature>
<comment type="caution">
    <text evidence="2">The sequence shown here is derived from an EMBL/GenBank/DDBJ whole genome shotgun (WGS) entry which is preliminary data.</text>
</comment>
<feature type="transmembrane region" description="Helical" evidence="1">
    <location>
        <begin position="220"/>
        <end position="240"/>
    </location>
</feature>
<organism evidence="2 3">
    <name type="scientific">Elsinoe australis</name>
    <dbReference type="NCBI Taxonomy" id="40998"/>
    <lineage>
        <taxon>Eukaryota</taxon>
        <taxon>Fungi</taxon>
        <taxon>Dikarya</taxon>
        <taxon>Ascomycota</taxon>
        <taxon>Pezizomycotina</taxon>
        <taxon>Dothideomycetes</taxon>
        <taxon>Dothideomycetidae</taxon>
        <taxon>Myriangiales</taxon>
        <taxon>Elsinoaceae</taxon>
        <taxon>Elsinoe</taxon>
    </lineage>
</organism>
<name>A0A4U7B5G4_9PEZI</name>
<evidence type="ECO:0000313" key="3">
    <source>
        <dbReference type="Proteomes" id="UP000308133"/>
    </source>
</evidence>
<feature type="transmembrane region" description="Helical" evidence="1">
    <location>
        <begin position="50"/>
        <end position="74"/>
    </location>
</feature>
<dbReference type="EMBL" id="PTQR01000014">
    <property type="protein sequence ID" value="TKX26189.1"/>
    <property type="molecule type" value="Genomic_DNA"/>
</dbReference>
<gene>
    <name evidence="2" type="ORF">C1H76_1542</name>
</gene>
<feature type="transmembrane region" description="Helical" evidence="1">
    <location>
        <begin position="295"/>
        <end position="313"/>
    </location>
</feature>